<dbReference type="OrthoDB" id="4338318at2"/>
<proteinExistence type="predicted"/>
<protein>
    <submittedName>
        <fullName evidence="1">Uncharacterized protein</fullName>
    </submittedName>
</protein>
<evidence type="ECO:0000313" key="2">
    <source>
        <dbReference type="Proteomes" id="UP000248330"/>
    </source>
</evidence>
<dbReference type="EMBL" id="QICN01000008">
    <property type="protein sequence ID" value="PXV66063.1"/>
    <property type="molecule type" value="Genomic_DNA"/>
</dbReference>
<dbReference type="Proteomes" id="UP000248330">
    <property type="component" value="Unassembled WGS sequence"/>
</dbReference>
<dbReference type="RefSeq" id="WP_146216616.1">
    <property type="nucleotide sequence ID" value="NZ_CAKZQT010000026.1"/>
</dbReference>
<gene>
    <name evidence="1" type="ORF">C8D93_10835</name>
</gene>
<reference evidence="1 2" key="1">
    <citation type="submission" date="2018-04" db="EMBL/GenBank/DDBJ databases">
        <title>Genomic Encyclopedia of Type Strains, Phase IV (KMG-IV): sequencing the most valuable type-strain genomes for metagenomic binning, comparative biology and taxonomic classification.</title>
        <authorList>
            <person name="Goeker M."/>
        </authorList>
    </citation>
    <scope>NUCLEOTIDE SEQUENCE [LARGE SCALE GENOMIC DNA]</scope>
    <source>
        <strain evidence="1 2">DSM 104150</strain>
    </source>
</reference>
<name>A0A318E9H6_9GAMM</name>
<keyword evidence="2" id="KW-1185">Reference proteome</keyword>
<evidence type="ECO:0000313" key="1">
    <source>
        <dbReference type="EMBL" id="PXV66063.1"/>
    </source>
</evidence>
<organism evidence="1 2">
    <name type="scientific">Sinimarinibacterium flocculans</name>
    <dbReference type="NCBI Taxonomy" id="985250"/>
    <lineage>
        <taxon>Bacteria</taxon>
        <taxon>Pseudomonadati</taxon>
        <taxon>Pseudomonadota</taxon>
        <taxon>Gammaproteobacteria</taxon>
        <taxon>Nevskiales</taxon>
        <taxon>Nevskiaceae</taxon>
        <taxon>Sinimarinibacterium</taxon>
    </lineage>
</organism>
<dbReference type="AlphaFoldDB" id="A0A318E9H6"/>
<comment type="caution">
    <text evidence="1">The sequence shown here is derived from an EMBL/GenBank/DDBJ whole genome shotgun (WGS) entry which is preliminary data.</text>
</comment>
<accession>A0A318E9H6</accession>
<sequence length="460" mass="49970">MIFLTMYKASVDADLATRFGELKAGLRSILTPLVTPAIDTIANVFNVPGATLRSPAQPTEFGEPTGILDAELYTDRRSLVAITLSDPTHRHVPRLRRLARSAAEDSDDKRLVIEVAFIGPDLPPRSLAPVIDVYDTVFPVKLANRRFTSPRFTELKDEGREPPTAPTAQELLAVTKLRDRAARTLATAVKASGGLLLKDAPKQLPQDHRADVEHLTTELKASGIIDSEVFVVCSKTQAQVARVPNLQVIDDLARSGVKCACGRSISEERHEEALTVTELGRSLLDKARWLTVLLIQELEGMGVPAGDILVEQNIGGDEIDCLANISGELVLIELKDKEFSLGNAYSFGAKIAIVRPQHKVIITTDKIGNDAKEHFKRARLSGGTEGDMDFLYEHSQQGRDITYIEGVQNLNEGLADLVTSIYRGDATRLLGQVLPFAVVDGAALLAAFESTIAQPKTVAA</sequence>